<evidence type="ECO:0000256" key="1">
    <source>
        <dbReference type="SAM" id="MobiDB-lite"/>
    </source>
</evidence>
<dbReference type="AlphaFoldDB" id="R7QT24"/>
<keyword evidence="3" id="KW-0808">Transferase</keyword>
<dbReference type="GO" id="GO:0016757">
    <property type="term" value="F:glycosyltransferase activity"/>
    <property type="evidence" value="ECO:0007669"/>
    <property type="project" value="TreeGrafter"/>
</dbReference>
<feature type="domain" description="Nucleotide-diphospho-sugar transferase" evidence="2">
    <location>
        <begin position="273"/>
        <end position="507"/>
    </location>
</feature>
<feature type="region of interest" description="Disordered" evidence="1">
    <location>
        <begin position="116"/>
        <end position="142"/>
    </location>
</feature>
<evidence type="ECO:0000313" key="4">
    <source>
        <dbReference type="Proteomes" id="UP000012073"/>
    </source>
</evidence>
<feature type="compositionally biased region" description="Basic and acidic residues" evidence="1">
    <location>
        <begin position="133"/>
        <end position="142"/>
    </location>
</feature>
<name>R7QT24_CHOCR</name>
<feature type="compositionally biased region" description="Low complexity" evidence="1">
    <location>
        <begin position="186"/>
        <end position="200"/>
    </location>
</feature>
<dbReference type="GeneID" id="17318677"/>
<feature type="region of interest" description="Disordered" evidence="1">
    <location>
        <begin position="180"/>
        <end position="207"/>
    </location>
</feature>
<dbReference type="EMBL" id="HG002222">
    <property type="protein sequence ID" value="CDF40666.1"/>
    <property type="molecule type" value="Genomic_DNA"/>
</dbReference>
<gene>
    <name evidence="3" type="ORF">CHC_T00008750001</name>
</gene>
<evidence type="ECO:0000313" key="3">
    <source>
        <dbReference type="EMBL" id="CDF40666.1"/>
    </source>
</evidence>
<dbReference type="PANTHER" id="PTHR47032">
    <property type="entry name" value="UDP-D-XYLOSE:L-FUCOSE ALPHA-1,3-D-XYLOSYLTRANSFERASE-RELATED"/>
    <property type="match status" value="1"/>
</dbReference>
<dbReference type="Gramene" id="CDF40666">
    <property type="protein sequence ID" value="CDF40666"/>
    <property type="gene ID" value="CHC_T00008750001"/>
</dbReference>
<reference evidence="4" key="1">
    <citation type="journal article" date="2013" name="Proc. Natl. Acad. Sci. U.S.A.">
        <title>Genome structure and metabolic features in the red seaweed Chondrus crispus shed light on evolution of the Archaeplastida.</title>
        <authorList>
            <person name="Collen J."/>
            <person name="Porcel B."/>
            <person name="Carre W."/>
            <person name="Ball S.G."/>
            <person name="Chaparro C."/>
            <person name="Tonon T."/>
            <person name="Barbeyron T."/>
            <person name="Michel G."/>
            <person name="Noel B."/>
            <person name="Valentin K."/>
            <person name="Elias M."/>
            <person name="Artiguenave F."/>
            <person name="Arun A."/>
            <person name="Aury J.M."/>
            <person name="Barbosa-Neto J.F."/>
            <person name="Bothwell J.H."/>
            <person name="Bouget F.Y."/>
            <person name="Brillet L."/>
            <person name="Cabello-Hurtado F."/>
            <person name="Capella-Gutierrez S."/>
            <person name="Charrier B."/>
            <person name="Cladiere L."/>
            <person name="Cock J.M."/>
            <person name="Coelho S.M."/>
            <person name="Colleoni C."/>
            <person name="Czjzek M."/>
            <person name="Da Silva C."/>
            <person name="Delage L."/>
            <person name="Denoeud F."/>
            <person name="Deschamps P."/>
            <person name="Dittami S.M."/>
            <person name="Gabaldon T."/>
            <person name="Gachon C.M."/>
            <person name="Groisillier A."/>
            <person name="Herve C."/>
            <person name="Jabbari K."/>
            <person name="Katinka M."/>
            <person name="Kloareg B."/>
            <person name="Kowalczyk N."/>
            <person name="Labadie K."/>
            <person name="Leblanc C."/>
            <person name="Lopez P.J."/>
            <person name="McLachlan D.H."/>
            <person name="Meslet-Cladiere L."/>
            <person name="Moustafa A."/>
            <person name="Nehr Z."/>
            <person name="Nyvall Collen P."/>
            <person name="Panaud O."/>
            <person name="Partensky F."/>
            <person name="Poulain J."/>
            <person name="Rensing S.A."/>
            <person name="Rousvoal S."/>
            <person name="Samson G."/>
            <person name="Symeonidi A."/>
            <person name="Weissenbach J."/>
            <person name="Zambounis A."/>
            <person name="Wincker P."/>
            <person name="Boyen C."/>
        </authorList>
    </citation>
    <scope>NUCLEOTIDE SEQUENCE [LARGE SCALE GENOMIC DNA]</scope>
    <source>
        <strain evidence="4">cv. Stackhouse</strain>
    </source>
</reference>
<evidence type="ECO:0000259" key="2">
    <source>
        <dbReference type="Pfam" id="PF03407"/>
    </source>
</evidence>
<organism evidence="3 4">
    <name type="scientific">Chondrus crispus</name>
    <name type="common">Carrageen Irish moss</name>
    <name type="synonym">Polymorpha crispa</name>
    <dbReference type="NCBI Taxonomy" id="2769"/>
    <lineage>
        <taxon>Eukaryota</taxon>
        <taxon>Rhodophyta</taxon>
        <taxon>Florideophyceae</taxon>
        <taxon>Rhodymeniophycidae</taxon>
        <taxon>Gigartinales</taxon>
        <taxon>Gigartinaceae</taxon>
        <taxon>Chondrus</taxon>
    </lineage>
</organism>
<protein>
    <submittedName>
        <fullName evidence="3">Glycosyl transferase-like protein similarity to family GT77</fullName>
    </submittedName>
</protein>
<dbReference type="InterPro" id="IPR052636">
    <property type="entry name" value="UDP-D-xylose:L-fucose_XylT"/>
</dbReference>
<accession>R7QT24</accession>
<dbReference type="InterPro" id="IPR005069">
    <property type="entry name" value="Nucl-diP-sugar_transferase"/>
</dbReference>
<dbReference type="Pfam" id="PF03407">
    <property type="entry name" value="Nucleotid_trans"/>
    <property type="match status" value="1"/>
</dbReference>
<dbReference type="PANTHER" id="PTHR47032:SF1">
    <property type="entry name" value="UDP-D-XYLOSE:L-FUCOSE ALPHA-1,3-D-XYLOSYLTRANSFERASE-RELATED"/>
    <property type="match status" value="1"/>
</dbReference>
<dbReference type="RefSeq" id="XP_005710960.1">
    <property type="nucleotide sequence ID" value="XM_005710903.1"/>
</dbReference>
<dbReference type="KEGG" id="ccp:CHC_T00008750001"/>
<dbReference type="GO" id="GO:0005794">
    <property type="term" value="C:Golgi apparatus"/>
    <property type="evidence" value="ECO:0007669"/>
    <property type="project" value="TreeGrafter"/>
</dbReference>
<sequence>MTVARSVRHTAPTPISAVSVKESNTLDGRPLTPDIQLAPPGKYPASLAWLSDVSVADVKLARFNKYTGAPASSPDVEGAPLDQYTAAWASISDVSAPGPKVARSGKYADSSIPEVKVGQPAQHAAPSSSISDAKVRSPDKYVDASAPVPEVAAGRPDLYAGTLASLSDVSNVHVKAARPDNYADASTSTPTTTKPPVTTKHSQTKGGGTIDDVLEGLHRGGACIGGWGSKACYDGIIRLAFQRQQFRTVVLVVVTDGTYDVVLNWCASMLRIHLDNYILVALDEDAHGFFRERGAPVVPLLRGPCESEVEKSDVWIRRTLATYMILKHGMDVLVCDVDAVMMKSPFTSVHSHFHDGTLDMISSPSNFPNPTKGELPDACPSPGPGRMEWRHWPCMGWMLMRSSAQMREFFLDYVLRDVLLYGDDQIGFNCAVRRAGAEWEDGVDWNVRKAVRISSKRPWLELMMLPGSQFVRNCTEFAHERKRGYGMRGFDEAAVELYHCKGYHKKANAVNNDFWFIHEDWEDVSMERTQSFSSYLLSISVINRGSAGAR</sequence>
<dbReference type="Proteomes" id="UP000012073">
    <property type="component" value="Unassembled WGS sequence"/>
</dbReference>
<proteinExistence type="predicted"/>
<keyword evidence="4" id="KW-1185">Reference proteome</keyword>